<dbReference type="NCBIfam" id="TIGR00745">
    <property type="entry name" value="apbA_panE"/>
    <property type="match status" value="1"/>
</dbReference>
<dbReference type="EC" id="1.1.1.169" evidence="4"/>
<feature type="domain" description="Ketopantoate reductase N-terminal" evidence="5">
    <location>
        <begin position="3"/>
        <end position="150"/>
    </location>
</feature>
<organism evidence="7 8">
    <name type="scientific">Paenactinomyces guangxiensis</name>
    <dbReference type="NCBI Taxonomy" id="1490290"/>
    <lineage>
        <taxon>Bacteria</taxon>
        <taxon>Bacillati</taxon>
        <taxon>Bacillota</taxon>
        <taxon>Bacilli</taxon>
        <taxon>Bacillales</taxon>
        <taxon>Thermoactinomycetaceae</taxon>
        <taxon>Paenactinomyces</taxon>
    </lineage>
</organism>
<proteinExistence type="inferred from homology"/>
<dbReference type="InterPro" id="IPR013332">
    <property type="entry name" value="KPR_N"/>
</dbReference>
<dbReference type="InterPro" id="IPR003710">
    <property type="entry name" value="ApbA"/>
</dbReference>
<comment type="similarity">
    <text evidence="1 4">Belongs to the ketopantoate reductase family.</text>
</comment>
<dbReference type="InterPro" id="IPR008927">
    <property type="entry name" value="6-PGluconate_DH-like_C_sf"/>
</dbReference>
<gene>
    <name evidence="7" type="ORF">H1191_06880</name>
</gene>
<comment type="function">
    <text evidence="4">Catalyzes the NADPH-dependent reduction of ketopantoate into pantoic acid.</text>
</comment>
<dbReference type="RefSeq" id="WP_181751273.1">
    <property type="nucleotide sequence ID" value="NZ_JACEIQ010000005.1"/>
</dbReference>
<dbReference type="SUPFAM" id="SSF51735">
    <property type="entry name" value="NAD(P)-binding Rossmann-fold domains"/>
    <property type="match status" value="1"/>
</dbReference>
<dbReference type="Proteomes" id="UP000535491">
    <property type="component" value="Unassembled WGS sequence"/>
</dbReference>
<comment type="catalytic activity">
    <reaction evidence="4">
        <text>(R)-pantoate + NADP(+) = 2-dehydropantoate + NADPH + H(+)</text>
        <dbReference type="Rhea" id="RHEA:16233"/>
        <dbReference type="ChEBI" id="CHEBI:11561"/>
        <dbReference type="ChEBI" id="CHEBI:15378"/>
        <dbReference type="ChEBI" id="CHEBI:15980"/>
        <dbReference type="ChEBI" id="CHEBI:57783"/>
        <dbReference type="ChEBI" id="CHEBI:58349"/>
        <dbReference type="EC" id="1.1.1.169"/>
    </reaction>
</comment>
<dbReference type="FunFam" id="1.10.1040.10:FF:000017">
    <property type="entry name" value="2-dehydropantoate 2-reductase"/>
    <property type="match status" value="1"/>
</dbReference>
<dbReference type="Pfam" id="PF08546">
    <property type="entry name" value="ApbA_C"/>
    <property type="match status" value="1"/>
</dbReference>
<comment type="caution">
    <text evidence="7">The sequence shown here is derived from an EMBL/GenBank/DDBJ whole genome shotgun (WGS) entry which is preliminary data.</text>
</comment>
<dbReference type="InterPro" id="IPR013328">
    <property type="entry name" value="6PGD_dom2"/>
</dbReference>
<dbReference type="Gene3D" id="3.40.50.720">
    <property type="entry name" value="NAD(P)-binding Rossmann-like Domain"/>
    <property type="match status" value="1"/>
</dbReference>
<evidence type="ECO:0000259" key="5">
    <source>
        <dbReference type="Pfam" id="PF02558"/>
    </source>
</evidence>
<dbReference type="Gene3D" id="1.10.1040.10">
    <property type="entry name" value="N-(1-d-carboxylethyl)-l-norvaline Dehydrogenase, domain 2"/>
    <property type="match status" value="1"/>
</dbReference>
<dbReference type="Pfam" id="PF02558">
    <property type="entry name" value="ApbA"/>
    <property type="match status" value="1"/>
</dbReference>
<feature type="domain" description="Ketopantoate reductase C-terminal" evidence="6">
    <location>
        <begin position="178"/>
        <end position="299"/>
    </location>
</feature>
<evidence type="ECO:0000313" key="7">
    <source>
        <dbReference type="EMBL" id="MBA4494027.1"/>
    </source>
</evidence>
<dbReference type="PANTHER" id="PTHR21708">
    <property type="entry name" value="PROBABLE 2-DEHYDROPANTOATE 2-REDUCTASE"/>
    <property type="match status" value="1"/>
</dbReference>
<keyword evidence="4" id="KW-0566">Pantothenate biosynthesis</keyword>
<dbReference type="GO" id="GO:0005737">
    <property type="term" value="C:cytoplasm"/>
    <property type="evidence" value="ECO:0007669"/>
    <property type="project" value="TreeGrafter"/>
</dbReference>
<sequence length="304" mass="33687">MRVLIVGAGAVGGYFGGRLVEKGADVTFLVRERRKQELDRHGLVIKSVHGDAALKVKTLLSGQPADPFDLILLSVKAYHLGQTLASLQPYVGKNTAILPLLNGISHLQEIKKHFGEEVLLGGLCFIESTLNAQGQVEQYSAIHEIVFGELHGETTERVRQIGQLFAGANMQARHSRQIKVEMWKKYIFINAMSGLTSLMRSSIGPILASPFGRETYLRFLHEIVAIARTQEPSLPADLAERILSNMEKLEPAMKSSMLRDMEKGLPIETDHLHGALIQLAAKKMDLPLLKTVYSTLKIYQNGRN</sequence>
<reference evidence="7 8" key="1">
    <citation type="submission" date="2020-07" db="EMBL/GenBank/DDBJ databases">
        <authorList>
            <person name="Feng H."/>
        </authorList>
    </citation>
    <scope>NUCLEOTIDE SEQUENCE [LARGE SCALE GENOMIC DNA]</scope>
    <source>
        <strain evidence="8">s-10</strain>
    </source>
</reference>
<dbReference type="SUPFAM" id="SSF48179">
    <property type="entry name" value="6-phosphogluconate dehydrogenase C-terminal domain-like"/>
    <property type="match status" value="1"/>
</dbReference>
<keyword evidence="3 4" id="KW-0560">Oxidoreductase</keyword>
<evidence type="ECO:0000256" key="2">
    <source>
        <dbReference type="ARBA" id="ARBA00022857"/>
    </source>
</evidence>
<dbReference type="EMBL" id="JACEIQ010000005">
    <property type="protein sequence ID" value="MBA4494027.1"/>
    <property type="molecule type" value="Genomic_DNA"/>
</dbReference>
<accession>A0A7W2A8C9</accession>
<dbReference type="GO" id="GO:0008677">
    <property type="term" value="F:2-dehydropantoate 2-reductase activity"/>
    <property type="evidence" value="ECO:0007669"/>
    <property type="project" value="UniProtKB-EC"/>
</dbReference>
<evidence type="ECO:0000256" key="4">
    <source>
        <dbReference type="RuleBase" id="RU362068"/>
    </source>
</evidence>
<protein>
    <recommendedName>
        <fullName evidence="4">2-dehydropantoate 2-reductase</fullName>
        <ecNumber evidence="4">1.1.1.169</ecNumber>
    </recommendedName>
    <alternativeName>
        <fullName evidence="4">Ketopantoate reductase</fullName>
    </alternativeName>
</protein>
<dbReference type="AlphaFoldDB" id="A0A7W2A8C9"/>
<comment type="pathway">
    <text evidence="4">Cofactor biosynthesis; (R)-pantothenate biosynthesis; (R)-pantoate from 3-methyl-2-oxobutanoate: step 2/2.</text>
</comment>
<name>A0A7W2A8C9_9BACL</name>
<dbReference type="InterPro" id="IPR036291">
    <property type="entry name" value="NAD(P)-bd_dom_sf"/>
</dbReference>
<keyword evidence="8" id="KW-1185">Reference proteome</keyword>
<evidence type="ECO:0000256" key="3">
    <source>
        <dbReference type="ARBA" id="ARBA00023002"/>
    </source>
</evidence>
<dbReference type="InterPro" id="IPR013752">
    <property type="entry name" value="KPA_reductase"/>
</dbReference>
<dbReference type="GO" id="GO:0015940">
    <property type="term" value="P:pantothenate biosynthetic process"/>
    <property type="evidence" value="ECO:0007669"/>
    <property type="project" value="UniProtKB-UniPathway"/>
</dbReference>
<keyword evidence="2 4" id="KW-0521">NADP</keyword>
<dbReference type="UniPathway" id="UPA00028">
    <property type="reaction ID" value="UER00004"/>
</dbReference>
<evidence type="ECO:0000256" key="1">
    <source>
        <dbReference type="ARBA" id="ARBA00007870"/>
    </source>
</evidence>
<dbReference type="PANTHER" id="PTHR21708:SF26">
    <property type="entry name" value="2-DEHYDROPANTOATE 2-REDUCTASE"/>
    <property type="match status" value="1"/>
</dbReference>
<evidence type="ECO:0000313" key="8">
    <source>
        <dbReference type="Proteomes" id="UP000535491"/>
    </source>
</evidence>
<dbReference type="FunFam" id="3.40.50.720:FF:000307">
    <property type="entry name" value="2-dehydropantoate 2-reductase"/>
    <property type="match status" value="1"/>
</dbReference>
<evidence type="ECO:0000259" key="6">
    <source>
        <dbReference type="Pfam" id="PF08546"/>
    </source>
</evidence>
<dbReference type="InterPro" id="IPR051402">
    <property type="entry name" value="KPR-Related"/>
</dbReference>